<evidence type="ECO:0000313" key="2">
    <source>
        <dbReference type="EMBL" id="QPJ60893.1"/>
    </source>
</evidence>
<protein>
    <submittedName>
        <fullName evidence="2">DUF560 domain-containing protein</fullName>
    </submittedName>
</protein>
<accession>A0A7T0BU38</accession>
<feature type="domain" description="Surface lipoprotein assembly modifier C-terminal" evidence="1">
    <location>
        <begin position="40"/>
        <end position="315"/>
    </location>
</feature>
<dbReference type="InterPro" id="IPR007655">
    <property type="entry name" value="Slam_C"/>
</dbReference>
<dbReference type="AlphaFoldDB" id="A0A7T0BU38"/>
<dbReference type="KEGG" id="nli:G3M70_02915"/>
<name>A0A7T0BU38_9BACT</name>
<dbReference type="EMBL" id="CP048685">
    <property type="protein sequence ID" value="QPJ60893.1"/>
    <property type="molecule type" value="Genomic_DNA"/>
</dbReference>
<dbReference type="Proteomes" id="UP000594688">
    <property type="component" value="Chromosome"/>
</dbReference>
<proteinExistence type="predicted"/>
<evidence type="ECO:0000313" key="3">
    <source>
        <dbReference type="Proteomes" id="UP000594688"/>
    </source>
</evidence>
<dbReference type="Pfam" id="PF04575">
    <property type="entry name" value="SlipAM"/>
    <property type="match status" value="1"/>
</dbReference>
<gene>
    <name evidence="2" type="ORF">G3M70_02915</name>
</gene>
<evidence type="ECO:0000259" key="1">
    <source>
        <dbReference type="Pfam" id="PF04575"/>
    </source>
</evidence>
<sequence length="321" mass="36964">MSKEKTNSGRNYLFVVAIALLLLPTHVFGQVSVNKGGKSWKLQLKSQFLHDDNVAQNPDKPPVLANPDSDNGWNGSAAFNYTHKFNNKFSLAGDIDIDATIYSDLGQYDLIAFMGGIKPKYKFSENMFVDMQYFYMRNIAGGNDFSGVNYLNPSFNYLHKKFGLTRVHYFFKNTDNFVNQARDGDQHGGGLTHIYLIPNSRHYIGAGYQISDEDTVGRFDRTIHDFKVLGRIVLPMDIELNGEYKFSYREYDTFAATTVGAIRDDEQHNFRFRFRKVLWDTLGMLNKVTARIDYHHQNNESNFLVRDYHSNRFMGGLEARF</sequence>
<reference evidence="2 3" key="1">
    <citation type="submission" date="2020-02" db="EMBL/GenBank/DDBJ databases">
        <title>Genomic and physiological characterization of two novel Nitrospinaceae genera.</title>
        <authorList>
            <person name="Mueller A.J."/>
            <person name="Jung M.-Y."/>
            <person name="Strachan C.R."/>
            <person name="Herbold C.W."/>
            <person name="Kirkegaard R.H."/>
            <person name="Daims H."/>
        </authorList>
    </citation>
    <scope>NUCLEOTIDE SEQUENCE [LARGE SCALE GENOMIC DNA]</scope>
    <source>
        <strain evidence="2">EB</strain>
    </source>
</reference>
<organism evidence="2 3">
    <name type="scientific">Candidatus Nitronauta litoralis</name>
    <dbReference type="NCBI Taxonomy" id="2705533"/>
    <lineage>
        <taxon>Bacteria</taxon>
        <taxon>Pseudomonadati</taxon>
        <taxon>Nitrospinota/Tectimicrobiota group</taxon>
        <taxon>Nitrospinota</taxon>
        <taxon>Nitrospinia</taxon>
        <taxon>Nitrospinales</taxon>
        <taxon>Nitrospinaceae</taxon>
        <taxon>Candidatus Nitronauta</taxon>
    </lineage>
</organism>